<gene>
    <name evidence="2" type="ORF">PFISCL1PPCAC_14732</name>
</gene>
<comment type="caution">
    <text evidence="2">The sequence shown here is derived from an EMBL/GenBank/DDBJ whole genome shotgun (WGS) entry which is preliminary data.</text>
</comment>
<evidence type="ECO:0000313" key="2">
    <source>
        <dbReference type="EMBL" id="GMT23435.1"/>
    </source>
</evidence>
<feature type="non-terminal residue" evidence="2">
    <location>
        <position position="118"/>
    </location>
</feature>
<feature type="transmembrane region" description="Helical" evidence="1">
    <location>
        <begin position="7"/>
        <end position="25"/>
    </location>
</feature>
<keyword evidence="1" id="KW-0472">Membrane</keyword>
<keyword evidence="1" id="KW-1133">Transmembrane helix</keyword>
<name>A0AAV5VV89_9BILA</name>
<dbReference type="InterPro" id="IPR019426">
    <property type="entry name" value="7TM_GPCR_serpentine_rcpt_Srv"/>
</dbReference>
<proteinExistence type="predicted"/>
<feature type="non-terminal residue" evidence="2">
    <location>
        <position position="1"/>
    </location>
</feature>
<dbReference type="PANTHER" id="PTHR31748:SF1">
    <property type="entry name" value="SERPENTINE RECEPTOR, CLASS V"/>
    <property type="match status" value="1"/>
</dbReference>
<evidence type="ECO:0000256" key="1">
    <source>
        <dbReference type="SAM" id="Phobius"/>
    </source>
</evidence>
<keyword evidence="3" id="KW-1185">Reference proteome</keyword>
<dbReference type="Proteomes" id="UP001432322">
    <property type="component" value="Unassembled WGS sequence"/>
</dbReference>
<reference evidence="2" key="1">
    <citation type="submission" date="2023-10" db="EMBL/GenBank/DDBJ databases">
        <title>Genome assembly of Pristionchus species.</title>
        <authorList>
            <person name="Yoshida K."/>
            <person name="Sommer R.J."/>
        </authorList>
    </citation>
    <scope>NUCLEOTIDE SEQUENCE</scope>
    <source>
        <strain evidence="2">RS5133</strain>
    </source>
</reference>
<dbReference type="EMBL" id="BTSY01000004">
    <property type="protein sequence ID" value="GMT23435.1"/>
    <property type="molecule type" value="Genomic_DNA"/>
</dbReference>
<organism evidence="2 3">
    <name type="scientific">Pristionchus fissidentatus</name>
    <dbReference type="NCBI Taxonomy" id="1538716"/>
    <lineage>
        <taxon>Eukaryota</taxon>
        <taxon>Metazoa</taxon>
        <taxon>Ecdysozoa</taxon>
        <taxon>Nematoda</taxon>
        <taxon>Chromadorea</taxon>
        <taxon>Rhabditida</taxon>
        <taxon>Rhabditina</taxon>
        <taxon>Diplogasteromorpha</taxon>
        <taxon>Diplogasteroidea</taxon>
        <taxon>Neodiplogasteridae</taxon>
        <taxon>Pristionchus</taxon>
    </lineage>
</organism>
<dbReference type="Pfam" id="PF10323">
    <property type="entry name" value="7TM_GPCR_Srv"/>
    <property type="match status" value="1"/>
</dbReference>
<evidence type="ECO:0008006" key="4">
    <source>
        <dbReference type="Google" id="ProtNLM"/>
    </source>
</evidence>
<dbReference type="AlphaFoldDB" id="A0AAV5VV89"/>
<dbReference type="PANTHER" id="PTHR31748">
    <property type="entry name" value="SERPENTINE RECEPTOR, CLASS V"/>
    <property type="match status" value="1"/>
</dbReference>
<sequence>IGLMYDIVAILNTILLRVIPSYGWFSDVITSVDLSWKMTLFLNYFSRVGQGMTNTFICVNRATAILFPLQHNHIWGTRGVLPACFTFQFIIAICIGIRSYQFNVHYLRYPQGQLFAVV</sequence>
<accession>A0AAV5VV89</accession>
<protein>
    <recommendedName>
        <fullName evidence="4">G protein-coupled receptor</fullName>
    </recommendedName>
</protein>
<keyword evidence="1" id="KW-0812">Transmembrane</keyword>
<evidence type="ECO:0000313" key="3">
    <source>
        <dbReference type="Proteomes" id="UP001432322"/>
    </source>
</evidence>
<feature type="transmembrane region" description="Helical" evidence="1">
    <location>
        <begin position="79"/>
        <end position="100"/>
    </location>
</feature>